<feature type="domain" description="DUF8130" evidence="2">
    <location>
        <begin position="1"/>
        <end position="159"/>
    </location>
</feature>
<evidence type="ECO:0000313" key="4">
    <source>
        <dbReference type="Proteomes" id="UP000831768"/>
    </source>
</evidence>
<sequence length="223" mass="24750">MKRRTLLGAISASMLGMAGCLGRDEYTLSAPDIEQTDDPLRIDATLSGHDVTIDGSPTLTLTLENTGETPLQLRTTNLWPFGVPVFRRANGEYGEILLLSDRYDEAEGVNVSVGGGFRSVQLQSKPITQTLQPATPITREYTIRGDTITTEGTYELQRNSMGRSASVTPTRRNNSSNDSRQKRMTPDDWQYLFKYRPEDGDTYYAYQPTVSITISTKGLLPDL</sequence>
<gene>
    <name evidence="3" type="ORF">MW046_06940</name>
</gene>
<feature type="region of interest" description="Disordered" evidence="1">
    <location>
        <begin position="148"/>
        <end position="183"/>
    </location>
</feature>
<accession>A0A8T9ZZ72</accession>
<evidence type="ECO:0000313" key="3">
    <source>
        <dbReference type="EMBL" id="UPM41729.1"/>
    </source>
</evidence>
<evidence type="ECO:0000259" key="2">
    <source>
        <dbReference type="Pfam" id="PF26451"/>
    </source>
</evidence>
<reference evidence="3" key="1">
    <citation type="submission" date="2022-04" db="EMBL/GenBank/DDBJ databases">
        <title>Halocatena sp. nov., isolated from a salt lake.</title>
        <authorList>
            <person name="Cui H.-L."/>
        </authorList>
    </citation>
    <scope>NUCLEOTIDE SEQUENCE</scope>
    <source>
        <strain evidence="3">AD-1</strain>
    </source>
</reference>
<evidence type="ECO:0000256" key="1">
    <source>
        <dbReference type="SAM" id="MobiDB-lite"/>
    </source>
</evidence>
<dbReference type="Pfam" id="PF26451">
    <property type="entry name" value="DUF8130"/>
    <property type="match status" value="1"/>
</dbReference>
<dbReference type="InterPro" id="IPR058443">
    <property type="entry name" value="DUF8130"/>
</dbReference>
<dbReference type="AlphaFoldDB" id="A0A8T9ZZ72"/>
<dbReference type="KEGG" id="haad:MW046_06940"/>
<organism evidence="3 4">
    <name type="scientific">Halocatena salina</name>
    <dbReference type="NCBI Taxonomy" id="2934340"/>
    <lineage>
        <taxon>Archaea</taxon>
        <taxon>Methanobacteriati</taxon>
        <taxon>Methanobacteriota</taxon>
        <taxon>Stenosarchaea group</taxon>
        <taxon>Halobacteria</taxon>
        <taxon>Halobacteriales</taxon>
        <taxon>Natronomonadaceae</taxon>
        <taxon>Halocatena</taxon>
    </lineage>
</organism>
<name>A0A8T9ZZ72_9EURY</name>
<dbReference type="GeneID" id="71927769"/>
<dbReference type="EMBL" id="CP096019">
    <property type="protein sequence ID" value="UPM41729.1"/>
    <property type="molecule type" value="Genomic_DNA"/>
</dbReference>
<protein>
    <recommendedName>
        <fullName evidence="2">DUF8130 domain-containing protein</fullName>
    </recommendedName>
</protein>
<feature type="compositionally biased region" description="Polar residues" evidence="1">
    <location>
        <begin position="148"/>
        <end position="178"/>
    </location>
</feature>
<keyword evidence="4" id="KW-1185">Reference proteome</keyword>
<dbReference type="Proteomes" id="UP000831768">
    <property type="component" value="Chromosome"/>
</dbReference>
<dbReference type="PROSITE" id="PS51257">
    <property type="entry name" value="PROKAR_LIPOPROTEIN"/>
    <property type="match status" value="1"/>
</dbReference>
<dbReference type="RefSeq" id="WP_247992409.1">
    <property type="nucleotide sequence ID" value="NZ_CP096019.1"/>
</dbReference>
<proteinExistence type="predicted"/>